<proteinExistence type="predicted"/>
<organism evidence="1 2">
    <name type="scientific">Melissococcus plutonius</name>
    <dbReference type="NCBI Taxonomy" id="33970"/>
    <lineage>
        <taxon>Bacteria</taxon>
        <taxon>Bacillati</taxon>
        <taxon>Bacillota</taxon>
        <taxon>Bacilli</taxon>
        <taxon>Lactobacillales</taxon>
        <taxon>Enterococcaceae</taxon>
        <taxon>Melissococcus</taxon>
    </lineage>
</organism>
<gene>
    <name evidence="1" type="ORF">DAT561_p1112</name>
</gene>
<evidence type="ECO:0000313" key="2">
    <source>
        <dbReference type="Proteomes" id="UP000269226"/>
    </source>
</evidence>
<evidence type="ECO:0000313" key="1">
    <source>
        <dbReference type="EMBL" id="BBC61814.1"/>
    </source>
</evidence>
<dbReference type="AlphaFoldDB" id="A0A2Z5Y4R9"/>
<dbReference type="Proteomes" id="UP000269226">
    <property type="component" value="Plasmid pMP1"/>
</dbReference>
<geneLocation type="plasmid" evidence="2">
    <name>pmp1 dat561 dna</name>
</geneLocation>
<keyword evidence="1" id="KW-0614">Plasmid</keyword>
<sequence length="120" mass="14129">MRKVSMKFPPTTGKVLTKWLIGESDPLNKKELSEKTGIVRQTLYIYIKKLRAGEKTIEELLTVDEMLRLIAYQNEVIQRPKKEDVQRQKNIEQQLTFINSIRKSQKQPPLTLDEFIEKNL</sequence>
<dbReference type="RefSeq" id="WP_013774718.1">
    <property type="nucleotide sequence ID" value="NZ_AP018493.1"/>
</dbReference>
<dbReference type="EMBL" id="AP018493">
    <property type="protein sequence ID" value="BBC61814.1"/>
    <property type="molecule type" value="Genomic_DNA"/>
</dbReference>
<reference evidence="1 2" key="1">
    <citation type="submission" date="2018-01" db="EMBL/GenBank/DDBJ databases">
        <title>Whole genome sequence of Melissococcus plutonius DAT561.</title>
        <authorList>
            <person name="Okumura K."/>
            <person name="Takamatsu D."/>
            <person name="Okura M."/>
        </authorList>
    </citation>
    <scope>NUCLEOTIDE SEQUENCE [LARGE SCALE GENOMIC DNA]</scope>
    <source>
        <strain evidence="1 2">DAT561</strain>
        <plasmid evidence="2">pmp1 dat561 dna</plasmid>
    </source>
</reference>
<protein>
    <submittedName>
        <fullName evidence="1">Uncharacterized protein</fullName>
    </submittedName>
</protein>
<dbReference type="GeneID" id="39499647"/>
<name>A0A2Z5Y4R9_9ENTE</name>
<accession>A0A2Z5Y4R9</accession>